<keyword evidence="4 6" id="KW-0067">ATP-binding</keyword>
<dbReference type="InterPro" id="IPR017871">
    <property type="entry name" value="ABC_transporter-like_CS"/>
</dbReference>
<evidence type="ECO:0000256" key="3">
    <source>
        <dbReference type="ARBA" id="ARBA00022741"/>
    </source>
</evidence>
<dbReference type="PROSITE" id="PS50893">
    <property type="entry name" value="ABC_TRANSPORTER_2"/>
    <property type="match status" value="1"/>
</dbReference>
<evidence type="ECO:0000256" key="1">
    <source>
        <dbReference type="ARBA" id="ARBA00005417"/>
    </source>
</evidence>
<dbReference type="GO" id="GO:0005524">
    <property type="term" value="F:ATP binding"/>
    <property type="evidence" value="ECO:0007669"/>
    <property type="project" value="UniProtKB-KW"/>
</dbReference>
<organism evidence="6 7">
    <name type="scientific">Chryseobacterium scophthalmum</name>
    <dbReference type="NCBI Taxonomy" id="59733"/>
    <lineage>
        <taxon>Bacteria</taxon>
        <taxon>Pseudomonadati</taxon>
        <taxon>Bacteroidota</taxon>
        <taxon>Flavobacteriia</taxon>
        <taxon>Flavobacteriales</taxon>
        <taxon>Weeksellaceae</taxon>
        <taxon>Chryseobacterium group</taxon>
        <taxon>Chryseobacterium</taxon>
    </lineage>
</organism>
<dbReference type="PROSITE" id="PS00211">
    <property type="entry name" value="ABC_TRANSPORTER_1"/>
    <property type="match status" value="1"/>
</dbReference>
<proteinExistence type="inferred from homology"/>
<dbReference type="Pfam" id="PF00005">
    <property type="entry name" value="ABC_tran"/>
    <property type="match status" value="1"/>
</dbReference>
<evidence type="ECO:0000256" key="2">
    <source>
        <dbReference type="ARBA" id="ARBA00022448"/>
    </source>
</evidence>
<comment type="similarity">
    <text evidence="1">Belongs to the ABC transporter superfamily.</text>
</comment>
<dbReference type="SMART" id="SM00382">
    <property type="entry name" value="AAA"/>
    <property type="match status" value="1"/>
</dbReference>
<keyword evidence="3" id="KW-0547">Nucleotide-binding</keyword>
<gene>
    <name evidence="6" type="ORF">SAMN05421769_1346</name>
</gene>
<dbReference type="SUPFAM" id="SSF52540">
    <property type="entry name" value="P-loop containing nucleoside triphosphate hydrolases"/>
    <property type="match status" value="1"/>
</dbReference>
<dbReference type="GO" id="GO:0016887">
    <property type="term" value="F:ATP hydrolysis activity"/>
    <property type="evidence" value="ECO:0007669"/>
    <property type="project" value="InterPro"/>
</dbReference>
<evidence type="ECO:0000259" key="5">
    <source>
        <dbReference type="PROSITE" id="PS50893"/>
    </source>
</evidence>
<reference evidence="7" key="1">
    <citation type="submission" date="2016-12" db="EMBL/GenBank/DDBJ databases">
        <authorList>
            <person name="Varghese N."/>
            <person name="Submissions S."/>
        </authorList>
    </citation>
    <scope>NUCLEOTIDE SEQUENCE [LARGE SCALE GENOMIC DNA]</scope>
    <source>
        <strain evidence="7">DSM 16779</strain>
    </source>
</reference>
<dbReference type="PANTHER" id="PTHR43335">
    <property type="entry name" value="ABC TRANSPORTER, ATP-BINDING PROTEIN"/>
    <property type="match status" value="1"/>
</dbReference>
<dbReference type="InterPro" id="IPR003593">
    <property type="entry name" value="AAA+_ATPase"/>
</dbReference>
<dbReference type="Gene3D" id="3.40.50.300">
    <property type="entry name" value="P-loop containing nucleotide triphosphate hydrolases"/>
    <property type="match status" value="1"/>
</dbReference>
<evidence type="ECO:0000313" key="7">
    <source>
        <dbReference type="Proteomes" id="UP000184782"/>
    </source>
</evidence>
<keyword evidence="7" id="KW-1185">Reference proteome</keyword>
<dbReference type="STRING" id="59733.SAMN05421769_1346"/>
<dbReference type="Proteomes" id="UP000184782">
    <property type="component" value="Unassembled WGS sequence"/>
</dbReference>
<protein>
    <submittedName>
        <fullName evidence="6">ABC-2 type transport system ATP-binding protein</fullName>
    </submittedName>
</protein>
<dbReference type="EMBL" id="FSRQ01000001">
    <property type="protein sequence ID" value="SIN95279.1"/>
    <property type="molecule type" value="Genomic_DNA"/>
</dbReference>
<evidence type="ECO:0000313" key="6">
    <source>
        <dbReference type="EMBL" id="SIN95279.1"/>
    </source>
</evidence>
<name>A0A1N6FJ23_9FLAO</name>
<keyword evidence="2" id="KW-0813">Transport</keyword>
<dbReference type="InterPro" id="IPR027417">
    <property type="entry name" value="P-loop_NTPase"/>
</dbReference>
<dbReference type="InterPro" id="IPR003439">
    <property type="entry name" value="ABC_transporter-like_ATP-bd"/>
</dbReference>
<dbReference type="AlphaFoldDB" id="A0A1N6FJ23"/>
<sequence length="328" mass="36954">MHLHCRCIFVLICNNLVIKSTHNIKNYMENIIEINNLNFGFDSQKLILKNVNLKVPKGSIYGFLGANGAGKSTTMRLIMGLFNDKTNSVKVFNQNVSEIYPEALQNIGALIDYPAFYDHLSGYDNLKIVCIIKNLNTQTIDEVLETVGLSHARNIKMKKYSLGMKQRLAIALALISNPELLVLDEPVNGLDPNGMLEVRELLIKLNREKGVTVFISSHLLLEIDKMVTHLGIISNGEIKFEGSKEQLNDLYKFQKTKFHLNNAEKFNNVLKSQYETELKSETEISVVTNSQMEIAAINTLLVNNGAQIYQISAAGGLEEWFMEITKQN</sequence>
<feature type="domain" description="ABC transporter" evidence="5">
    <location>
        <begin position="32"/>
        <end position="260"/>
    </location>
</feature>
<dbReference type="PANTHER" id="PTHR43335:SF4">
    <property type="entry name" value="ABC TRANSPORTER, ATP-BINDING PROTEIN"/>
    <property type="match status" value="1"/>
</dbReference>
<evidence type="ECO:0000256" key="4">
    <source>
        <dbReference type="ARBA" id="ARBA00022840"/>
    </source>
</evidence>
<accession>A0A1N6FJ23</accession>